<feature type="signal peptide" evidence="1">
    <location>
        <begin position="1"/>
        <end position="22"/>
    </location>
</feature>
<keyword evidence="1" id="KW-0732">Signal</keyword>
<evidence type="ECO:0000256" key="1">
    <source>
        <dbReference type="SAM" id="SignalP"/>
    </source>
</evidence>
<name>A0ABU8K4I2_9GAMM</name>
<keyword evidence="3" id="KW-1185">Reference proteome</keyword>
<comment type="caution">
    <text evidence="2">The sequence shown here is derived from an EMBL/GenBank/DDBJ whole genome shotgun (WGS) entry which is preliminary data.</text>
</comment>
<evidence type="ECO:0008006" key="4">
    <source>
        <dbReference type="Google" id="ProtNLM"/>
    </source>
</evidence>
<reference evidence="2 3" key="1">
    <citation type="submission" date="2024-03" db="EMBL/GenBank/DDBJ databases">
        <title>Analysis of soft rot Pectobacteriaceae population diversity in US potato growing regions between 2016 and 2022.</title>
        <authorList>
            <person name="Ma X."/>
            <person name="Zhang X."/>
            <person name="Stodghill P."/>
            <person name="Rioux R."/>
            <person name="Babler B."/>
            <person name="Shrestha S."/>
            <person name="Babler B."/>
            <person name="Rivedal H."/>
            <person name="Frost K."/>
            <person name="Hao J."/>
            <person name="Secor G."/>
            <person name="Swingle B."/>
        </authorList>
    </citation>
    <scope>NUCLEOTIDE SEQUENCE [LARGE SCALE GENOMIC DNA]</scope>
    <source>
        <strain evidence="2 3">UMSS2</strain>
    </source>
</reference>
<dbReference type="EMBL" id="JBBBON010000039">
    <property type="protein sequence ID" value="MEI7105182.1"/>
    <property type="molecule type" value="Genomic_DNA"/>
</dbReference>
<evidence type="ECO:0000313" key="3">
    <source>
        <dbReference type="Proteomes" id="UP001313132"/>
    </source>
</evidence>
<protein>
    <recommendedName>
        <fullName evidence="4">Peptidase S41</fullName>
    </recommendedName>
</protein>
<gene>
    <name evidence="2" type="ORF">WCT63_22440</name>
</gene>
<feature type="chain" id="PRO_5045177470" description="Peptidase S41" evidence="1">
    <location>
        <begin position="23"/>
        <end position="74"/>
    </location>
</feature>
<organism evidence="2 3">
    <name type="scientific">Pectobacterium versatile</name>
    <dbReference type="NCBI Taxonomy" id="2488639"/>
    <lineage>
        <taxon>Bacteria</taxon>
        <taxon>Pseudomonadati</taxon>
        <taxon>Pseudomonadota</taxon>
        <taxon>Gammaproteobacteria</taxon>
        <taxon>Enterobacterales</taxon>
        <taxon>Pectobacteriaceae</taxon>
        <taxon>Pectobacterium</taxon>
    </lineage>
</organism>
<evidence type="ECO:0000313" key="2">
    <source>
        <dbReference type="EMBL" id="MEI7105182.1"/>
    </source>
</evidence>
<sequence>MTLTRRSITLKCLILPILNVWAGQQTPQNLLMVYEAKLQKWIDLDYNYFTNTVEGKGSPDDILSIQESLDILQQ</sequence>
<dbReference type="Proteomes" id="UP001313132">
    <property type="component" value="Unassembled WGS sequence"/>
</dbReference>
<accession>A0ABU8K4I2</accession>
<dbReference type="RefSeq" id="WP_223878598.1">
    <property type="nucleotide sequence ID" value="NZ_CP024842.1"/>
</dbReference>
<proteinExistence type="predicted"/>